<dbReference type="Proteomes" id="UP000435910">
    <property type="component" value="Unassembled WGS sequence"/>
</dbReference>
<dbReference type="RefSeq" id="WP_003180437.1">
    <property type="nucleotide sequence ID" value="NZ_BEXU01000009.1"/>
</dbReference>
<gene>
    <name evidence="2" type="ORF">CHCC16736_3358</name>
    <name evidence="1" type="ORF">I6G80_21105</name>
</gene>
<dbReference type="AlphaFoldDB" id="A0A3P2AWJ0"/>
<sequence length="127" mass="14217">MIRTSKVKFMKVHSVGITSTLQIGDVEEIIPKVKILAVQRYLSLFFGNEGSFNQEDFPLFQQPIPHLLPETGVSSAFFHEVPVIRVRAVKIAGVSSSSVFQVGSTRRMISEARVKHIRKLPPARNSQ</sequence>
<dbReference type="Proteomes" id="UP000595038">
    <property type="component" value="Chromosome"/>
</dbReference>
<evidence type="ECO:0000313" key="2">
    <source>
        <dbReference type="EMBL" id="TWL28756.1"/>
    </source>
</evidence>
<dbReference type="EMBL" id="CP065647">
    <property type="protein sequence ID" value="QPR72277.1"/>
    <property type="molecule type" value="Genomic_DNA"/>
</dbReference>
<accession>A0A3P2AWJ0</accession>
<evidence type="ECO:0000313" key="3">
    <source>
        <dbReference type="Proteomes" id="UP000435910"/>
    </source>
</evidence>
<dbReference type="EMBL" id="NILC01000021">
    <property type="protein sequence ID" value="TWL28756.1"/>
    <property type="molecule type" value="Genomic_DNA"/>
</dbReference>
<protein>
    <submittedName>
        <fullName evidence="1 2">Spore germination protein GerPE</fullName>
    </submittedName>
</protein>
<reference evidence="1 4" key="2">
    <citation type="submission" date="2020-12" db="EMBL/GenBank/DDBJ databases">
        <title>FDA dAtabase for Regulatory Grade micrObial Sequences (FDA-ARGOS): Supporting development and validation of Infectious Disease Dx tests.</title>
        <authorList>
            <person name="Nelson B."/>
            <person name="Plummer A."/>
            <person name="Tallon L."/>
            <person name="Sadzewicz L."/>
            <person name="Zhao X."/>
            <person name="Boylan J."/>
            <person name="Ott S."/>
            <person name="Bowen H."/>
            <person name="Vavikolanu K."/>
            <person name="Mehta A."/>
            <person name="Aluvathingal J."/>
            <person name="Nadendla S."/>
            <person name="Myers T."/>
            <person name="Yan Y."/>
            <person name="Sichtig H."/>
        </authorList>
    </citation>
    <scope>NUCLEOTIDE SEQUENCE [LARGE SCALE GENOMIC DNA]</scope>
    <source>
        <strain evidence="1 4">FDAARGOS_923</strain>
    </source>
</reference>
<reference evidence="2 3" key="1">
    <citation type="submission" date="2019-06" db="EMBL/GenBank/DDBJ databases">
        <title>Genome sequence analysis of &gt;100 Bacillus licheniformis strains suggests intrinsic resistance to this species.</title>
        <authorList>
            <person name="Wels M."/>
            <person name="Siezen R.J."/>
            <person name="Johansen E."/>
            <person name="Stuer-Lauridsen B."/>
            <person name="Bjerre K."/>
            <person name="Nielsen B.K.K."/>
        </authorList>
    </citation>
    <scope>NUCLEOTIDE SEQUENCE [LARGE SCALE GENOMIC DNA]</scope>
    <source>
        <strain evidence="2 3">BAC-16736</strain>
    </source>
</reference>
<proteinExistence type="predicted"/>
<dbReference type="GeneID" id="56670910"/>
<dbReference type="Pfam" id="PF10970">
    <property type="entry name" value="GerPE"/>
    <property type="match status" value="1"/>
</dbReference>
<name>A0A3P2AWJ0_BACLI</name>
<evidence type="ECO:0000313" key="1">
    <source>
        <dbReference type="EMBL" id="QPR72277.1"/>
    </source>
</evidence>
<evidence type="ECO:0000313" key="4">
    <source>
        <dbReference type="Proteomes" id="UP000595038"/>
    </source>
</evidence>
<organism evidence="2 3">
    <name type="scientific">Bacillus licheniformis</name>
    <dbReference type="NCBI Taxonomy" id="1402"/>
    <lineage>
        <taxon>Bacteria</taxon>
        <taxon>Bacillati</taxon>
        <taxon>Bacillota</taxon>
        <taxon>Bacilli</taxon>
        <taxon>Bacillales</taxon>
        <taxon>Bacillaceae</taxon>
        <taxon>Bacillus</taxon>
    </lineage>
</organism>
<dbReference type="InterPro" id="IPR024496">
    <property type="entry name" value="Spore_germ_GerPE"/>
</dbReference>